<reference evidence="1" key="1">
    <citation type="submission" date="2017-10" db="EMBL/GenBank/DDBJ databases">
        <title>Genome sequence of cellulolytic Lachnospiraceae bacterium XHS1971 isolated from hotspring sediment.</title>
        <authorList>
            <person name="Vasudevan G."/>
            <person name="Joshi A.J."/>
            <person name="Hivarkar S."/>
            <person name="Lanjekar V.B."/>
            <person name="Dhakephalkar P.K."/>
            <person name="Dagar S."/>
        </authorList>
    </citation>
    <scope>NUCLEOTIDE SEQUENCE</scope>
    <source>
        <strain evidence="1">XHS1971</strain>
    </source>
</reference>
<accession>A0AC61DCI9</accession>
<protein>
    <submittedName>
        <fullName evidence="1">Uncharacterized protein</fullName>
    </submittedName>
</protein>
<name>A0AC61DCI9_9FIRM</name>
<organism evidence="1 2">
    <name type="scientific">Sporanaerobium hydrogeniformans</name>
    <dbReference type="NCBI Taxonomy" id="3072179"/>
    <lineage>
        <taxon>Bacteria</taxon>
        <taxon>Bacillati</taxon>
        <taxon>Bacillota</taxon>
        <taxon>Clostridia</taxon>
        <taxon>Lachnospirales</taxon>
        <taxon>Lachnospiraceae</taxon>
        <taxon>Sporanaerobium</taxon>
    </lineage>
</organism>
<comment type="caution">
    <text evidence="1">The sequence shown here is derived from an EMBL/GenBank/DDBJ whole genome shotgun (WGS) entry which is preliminary data.</text>
</comment>
<gene>
    <name evidence="1" type="ORF">CS063_10270</name>
</gene>
<dbReference type="Proteomes" id="UP000224460">
    <property type="component" value="Unassembled WGS sequence"/>
</dbReference>
<keyword evidence="2" id="KW-1185">Reference proteome</keyword>
<evidence type="ECO:0000313" key="1">
    <source>
        <dbReference type="EMBL" id="PHV70465.1"/>
    </source>
</evidence>
<dbReference type="EMBL" id="PEDL01000010">
    <property type="protein sequence ID" value="PHV70465.1"/>
    <property type="molecule type" value="Genomic_DNA"/>
</dbReference>
<evidence type="ECO:0000313" key="2">
    <source>
        <dbReference type="Proteomes" id="UP000224460"/>
    </source>
</evidence>
<proteinExistence type="predicted"/>
<sequence length="227" mass="25478">MKYIGRGLIALGLIIMIIPTIGTLWIQYEEQSLYIAYLQEQQLQRQEQQAVEVEQKEGAEGVGEIDTFEERLVEKEEEGLLLIHKEEGEVIGKIKIPAIKLDLLLLEGITEKSLSKGAGHMTGTAWPGQKGNCTIAGHRNYTFGSRFNRLGQVKEGDVIILEVGDKAYTYKVTEIKVVIPEDLSPLEQPLTERKVTLITCHPIYKATHRLIVIGEKTESEETGHTVR</sequence>